<evidence type="ECO:0000313" key="2">
    <source>
        <dbReference type="EnsemblMetazoa" id="AALB005281-PA"/>
    </source>
</evidence>
<organism evidence="2 3">
    <name type="scientific">Anopheles albimanus</name>
    <name type="common">New world malaria mosquito</name>
    <dbReference type="NCBI Taxonomy" id="7167"/>
    <lineage>
        <taxon>Eukaryota</taxon>
        <taxon>Metazoa</taxon>
        <taxon>Ecdysozoa</taxon>
        <taxon>Arthropoda</taxon>
        <taxon>Hexapoda</taxon>
        <taxon>Insecta</taxon>
        <taxon>Pterygota</taxon>
        <taxon>Neoptera</taxon>
        <taxon>Endopterygota</taxon>
        <taxon>Diptera</taxon>
        <taxon>Nematocera</taxon>
        <taxon>Culicoidea</taxon>
        <taxon>Culicidae</taxon>
        <taxon>Anophelinae</taxon>
        <taxon>Anopheles</taxon>
    </lineage>
</organism>
<feature type="compositionally biased region" description="Basic and acidic residues" evidence="1">
    <location>
        <begin position="51"/>
        <end position="62"/>
    </location>
</feature>
<dbReference type="InterPro" id="IPR050441">
    <property type="entry name" value="RBM"/>
</dbReference>
<accession>A0A182FFI9</accession>
<dbReference type="EnsemblMetazoa" id="AALB005281-RA">
    <property type="protein sequence ID" value="AALB005281-PA"/>
    <property type="gene ID" value="AALB005281"/>
</dbReference>
<dbReference type="AlphaFoldDB" id="A0A182FFI9"/>
<dbReference type="KEGG" id="aali:118466413"/>
<feature type="region of interest" description="Disordered" evidence="1">
    <location>
        <begin position="225"/>
        <end position="256"/>
    </location>
</feature>
<proteinExistence type="predicted"/>
<dbReference type="VEuPathDB" id="VectorBase:AALB20_030932"/>
<dbReference type="SMART" id="SM00360">
    <property type="entry name" value="RRM"/>
    <property type="match status" value="1"/>
</dbReference>
<dbReference type="PROSITE" id="PS50102">
    <property type="entry name" value="RRM"/>
    <property type="match status" value="1"/>
</dbReference>
<dbReference type="Gene3D" id="3.30.70.330">
    <property type="match status" value="1"/>
</dbReference>
<dbReference type="OrthoDB" id="439808at2759"/>
<dbReference type="InterPro" id="IPR000504">
    <property type="entry name" value="RRM_dom"/>
</dbReference>
<sequence>MSRDHHYYESSRSRSRDRKYRREYRDETERYNQTDYGSGSSSSYRRSSQHHRTEQHSSHYHDPAATASTSSSSYSSGKVVLAVFNLSIYTTEAELYDIFSKFGPVRKTTVVLDAKTGRSRGFGFVYFESAEDAKIAHDQANGIEIGDRRIRVDFSATSKPHDPTPGVYYGRVSYPKGPYHGGSHSSGGHPPTMSSRGYHHCRACEVEARDRDRWERETHSRDRYYYDSYSSSDRRRDRSTSSRSRGDYYRSGTSIR</sequence>
<evidence type="ECO:0000256" key="1">
    <source>
        <dbReference type="SAM" id="MobiDB-lite"/>
    </source>
</evidence>
<feature type="compositionally biased region" description="Basic and acidic residues" evidence="1">
    <location>
        <begin position="23"/>
        <end position="32"/>
    </location>
</feature>
<feature type="region of interest" description="Disordered" evidence="1">
    <location>
        <begin position="1"/>
        <end position="72"/>
    </location>
</feature>
<dbReference type="GO" id="GO:0003723">
    <property type="term" value="F:RNA binding"/>
    <property type="evidence" value="ECO:0007669"/>
    <property type="project" value="UniProtKB-UniRule"/>
</dbReference>
<dbReference type="InterPro" id="IPR035979">
    <property type="entry name" value="RBD_domain_sf"/>
</dbReference>
<dbReference type="Proteomes" id="UP000069272">
    <property type="component" value="Chromosome 3L"/>
</dbReference>
<evidence type="ECO:0000313" key="3">
    <source>
        <dbReference type="Proteomes" id="UP000069272"/>
    </source>
</evidence>
<name>A0A182FFI9_ANOAL</name>
<dbReference type="CDD" id="cd12363">
    <property type="entry name" value="RRM_TRA2"/>
    <property type="match status" value="1"/>
</dbReference>
<feature type="compositionally biased region" description="Basic and acidic residues" evidence="1">
    <location>
        <begin position="1"/>
        <end position="14"/>
    </location>
</feature>
<reference evidence="2" key="2">
    <citation type="submission" date="2022-08" db="UniProtKB">
        <authorList>
            <consortium name="EnsemblMetazoa"/>
        </authorList>
    </citation>
    <scope>IDENTIFICATION</scope>
    <source>
        <strain evidence="2">STECLA/ALBI9_A</strain>
    </source>
</reference>
<dbReference type="PANTHER" id="PTHR48034">
    <property type="entry name" value="TRANSFORMER-2 SEX-DETERMINING PROTEIN-RELATED"/>
    <property type="match status" value="1"/>
</dbReference>
<dbReference type="Pfam" id="PF00076">
    <property type="entry name" value="RRM_1"/>
    <property type="match status" value="1"/>
</dbReference>
<dbReference type="InterPro" id="IPR012677">
    <property type="entry name" value="Nucleotide-bd_a/b_plait_sf"/>
</dbReference>
<dbReference type="RefSeq" id="XP_035791575.1">
    <property type="nucleotide sequence ID" value="XM_035935682.1"/>
</dbReference>
<reference evidence="2 3" key="1">
    <citation type="journal article" date="2017" name="G3 (Bethesda)">
        <title>The Physical Genome Mapping of Anopheles albimanus Corrected Scaffold Misassemblies and Identified Interarm Rearrangements in Genus Anopheles.</title>
        <authorList>
            <person name="Artemov G.N."/>
            <person name="Peery A.N."/>
            <person name="Jiang X."/>
            <person name="Tu Z."/>
            <person name="Stegniy V.N."/>
            <person name="Sharakhova M.V."/>
            <person name="Sharakhov I.V."/>
        </authorList>
    </citation>
    <scope>NUCLEOTIDE SEQUENCE [LARGE SCALE GENOMIC DNA]</scope>
    <source>
        <strain evidence="2 3">ALBI9_A</strain>
    </source>
</reference>
<protein>
    <submittedName>
        <fullName evidence="2">Uncharacterized protein</fullName>
    </submittedName>
</protein>
<dbReference type="GeneID" id="118466413"/>
<dbReference type="STRING" id="7167.A0A182FFI9"/>
<dbReference type="SUPFAM" id="SSF54928">
    <property type="entry name" value="RNA-binding domain, RBD"/>
    <property type="match status" value="1"/>
</dbReference>
<feature type="compositionally biased region" description="Low complexity" evidence="1">
    <location>
        <begin position="36"/>
        <end position="46"/>
    </location>
</feature>
<feature type="compositionally biased region" description="Basic and acidic residues" evidence="1">
    <location>
        <begin position="232"/>
        <end position="248"/>
    </location>
</feature>
<dbReference type="VEuPathDB" id="VectorBase:AALB005281"/>
<keyword evidence="3" id="KW-1185">Reference proteome</keyword>